<dbReference type="Gene3D" id="2.70.70.10">
    <property type="entry name" value="Glucose Permease (Domain IIA)"/>
    <property type="match status" value="1"/>
</dbReference>
<accession>A0A7Y4MP19</accession>
<dbReference type="PANTHER" id="PTHR21666:SF270">
    <property type="entry name" value="MUREIN HYDROLASE ACTIVATOR ENVC"/>
    <property type="match status" value="1"/>
</dbReference>
<evidence type="ECO:0000313" key="3">
    <source>
        <dbReference type="Proteomes" id="UP000533080"/>
    </source>
</evidence>
<proteinExistence type="predicted"/>
<dbReference type="InterPro" id="IPR016047">
    <property type="entry name" value="M23ase_b-sheet_dom"/>
</dbReference>
<gene>
    <name evidence="2" type="ORF">HNV28_03295</name>
</gene>
<dbReference type="Pfam" id="PF01551">
    <property type="entry name" value="Peptidase_M23"/>
    <property type="match status" value="1"/>
</dbReference>
<dbReference type="GO" id="GO:0004222">
    <property type="term" value="F:metalloendopeptidase activity"/>
    <property type="evidence" value="ECO:0007669"/>
    <property type="project" value="TreeGrafter"/>
</dbReference>
<name>A0A7Y4MP19_MYXXA</name>
<reference evidence="2 3" key="1">
    <citation type="submission" date="2020-05" db="EMBL/GenBank/DDBJ databases">
        <authorList>
            <person name="Whitworth D."/>
        </authorList>
    </citation>
    <scope>NUCLEOTIDE SEQUENCE [LARGE SCALE GENOMIC DNA]</scope>
    <source>
        <strain evidence="2 3">AM005</strain>
    </source>
</reference>
<organism evidence="2 3">
    <name type="scientific">Myxococcus xanthus</name>
    <dbReference type="NCBI Taxonomy" id="34"/>
    <lineage>
        <taxon>Bacteria</taxon>
        <taxon>Pseudomonadati</taxon>
        <taxon>Myxococcota</taxon>
        <taxon>Myxococcia</taxon>
        <taxon>Myxococcales</taxon>
        <taxon>Cystobacterineae</taxon>
        <taxon>Myxococcaceae</taxon>
        <taxon>Myxococcus</taxon>
    </lineage>
</organism>
<dbReference type="Proteomes" id="UP000533080">
    <property type="component" value="Unassembled WGS sequence"/>
</dbReference>
<dbReference type="CDD" id="cd12797">
    <property type="entry name" value="M23_peptidase"/>
    <property type="match status" value="1"/>
</dbReference>
<dbReference type="SUPFAM" id="SSF51261">
    <property type="entry name" value="Duplicated hybrid motif"/>
    <property type="match status" value="1"/>
</dbReference>
<evidence type="ECO:0000259" key="1">
    <source>
        <dbReference type="Pfam" id="PF01551"/>
    </source>
</evidence>
<dbReference type="AlphaFoldDB" id="A0A7Y4MP19"/>
<feature type="domain" description="M23ase beta-sheet core" evidence="1">
    <location>
        <begin position="227"/>
        <end position="322"/>
    </location>
</feature>
<protein>
    <submittedName>
        <fullName evidence="2">M23 family metallopeptidase</fullName>
    </submittedName>
</protein>
<dbReference type="PANTHER" id="PTHR21666">
    <property type="entry name" value="PEPTIDASE-RELATED"/>
    <property type="match status" value="1"/>
</dbReference>
<dbReference type="InterPro" id="IPR050570">
    <property type="entry name" value="Cell_wall_metabolism_enzyme"/>
</dbReference>
<dbReference type="EMBL" id="JABFNT010000008">
    <property type="protein sequence ID" value="NOJ77381.1"/>
    <property type="molecule type" value="Genomic_DNA"/>
</dbReference>
<sequence>MPMFPRQAKGLLDFCMATLCLWAAYHHTPAGALVRNATAWATGTRSSARPLLAYYDGVSGTSLSPPWGAPDVPLSRALTDAEALAWGTHLALKGAQVRARQPALELAAELGVPAPSLLDPQTGPAAARSLHTALSKDFPGEEARLMALFAGRVPARYALERVEAEGGAPTLERLSGQLPPGFEDASVGAAQALALATAFGLAWPVHESARVTSPFGERFHPVLGRRKMHTGVDLGVPVGTPVVAVADGVVRRASEDAVNGRVLVVDHGRGVTTAYCHNSELLVKVGQRVSRGERVAHSGNTGRSTGPHLHYQLELAARPMDPLKFRTALRPVAKDPTP</sequence>
<evidence type="ECO:0000313" key="2">
    <source>
        <dbReference type="EMBL" id="NOJ77381.1"/>
    </source>
</evidence>
<comment type="caution">
    <text evidence="2">The sequence shown here is derived from an EMBL/GenBank/DDBJ whole genome shotgun (WGS) entry which is preliminary data.</text>
</comment>
<dbReference type="InterPro" id="IPR011055">
    <property type="entry name" value="Dup_hybrid_motif"/>
</dbReference>